<dbReference type="NCBIfam" id="TIGR00976">
    <property type="entry name" value="CocE_NonD"/>
    <property type="match status" value="1"/>
</dbReference>
<organism evidence="3 4">
    <name type="scientific">Micromonospora pisi</name>
    <dbReference type="NCBI Taxonomy" id="589240"/>
    <lineage>
        <taxon>Bacteria</taxon>
        <taxon>Bacillati</taxon>
        <taxon>Actinomycetota</taxon>
        <taxon>Actinomycetes</taxon>
        <taxon>Micromonosporales</taxon>
        <taxon>Micromonosporaceae</taxon>
        <taxon>Micromonospora</taxon>
    </lineage>
</organism>
<dbReference type="Pfam" id="PF08530">
    <property type="entry name" value="PepX_C"/>
    <property type="match status" value="1"/>
</dbReference>
<dbReference type="PANTHER" id="PTHR43056">
    <property type="entry name" value="PEPTIDASE S9 PROLYL OLIGOPEPTIDASE"/>
    <property type="match status" value="1"/>
</dbReference>
<dbReference type="SMART" id="SM00939">
    <property type="entry name" value="PepX_C"/>
    <property type="match status" value="1"/>
</dbReference>
<keyword evidence="4" id="KW-1185">Reference proteome</keyword>
<keyword evidence="1" id="KW-0378">Hydrolase</keyword>
<dbReference type="Gene3D" id="3.40.50.1820">
    <property type="entry name" value="alpha/beta hydrolase"/>
    <property type="match status" value="1"/>
</dbReference>
<dbReference type="SUPFAM" id="SSF49785">
    <property type="entry name" value="Galactose-binding domain-like"/>
    <property type="match status" value="1"/>
</dbReference>
<dbReference type="InterPro" id="IPR005674">
    <property type="entry name" value="CocE/Ser_esterase"/>
</dbReference>
<dbReference type="InterPro" id="IPR013736">
    <property type="entry name" value="Xaa-Pro_dipept_C"/>
</dbReference>
<dbReference type="SUPFAM" id="SSF53474">
    <property type="entry name" value="alpha/beta-Hydrolases"/>
    <property type="match status" value="1"/>
</dbReference>
<evidence type="ECO:0000313" key="4">
    <source>
        <dbReference type="Proteomes" id="UP000277671"/>
    </source>
</evidence>
<accession>A0A495JDK8</accession>
<dbReference type="Proteomes" id="UP000277671">
    <property type="component" value="Unassembled WGS sequence"/>
</dbReference>
<proteinExistence type="predicted"/>
<dbReference type="RefSeq" id="WP_121153991.1">
    <property type="nucleotide sequence ID" value="NZ_RBKT01000001.1"/>
</dbReference>
<gene>
    <name evidence="3" type="ORF">BDK92_0371</name>
</gene>
<evidence type="ECO:0000256" key="1">
    <source>
        <dbReference type="ARBA" id="ARBA00022801"/>
    </source>
</evidence>
<dbReference type="PANTHER" id="PTHR43056:SF10">
    <property type="entry name" value="COCE_NOND FAMILY, PUTATIVE (AFU_ORTHOLOGUE AFUA_7G00600)-RELATED"/>
    <property type="match status" value="1"/>
</dbReference>
<reference evidence="3 4" key="1">
    <citation type="submission" date="2018-10" db="EMBL/GenBank/DDBJ databases">
        <title>Sequencing the genomes of 1000 actinobacteria strains.</title>
        <authorList>
            <person name="Klenk H.-P."/>
        </authorList>
    </citation>
    <scope>NUCLEOTIDE SEQUENCE [LARGE SCALE GENOMIC DNA]</scope>
    <source>
        <strain evidence="3 4">DSM 45175</strain>
    </source>
</reference>
<sequence length="573" mass="62983">MTDVRIEFDVPAEMRDGVVLRADVFRPAGAGPWPVLLVRTPYSKQDPGILATLNPLAAVRRGYLVVVQDTRGRYGSEGEWEPLRHEQADGYDTVRWAAALPGANGLVGMYGPSYLGNAQWMAAAGKPPELKAIAPAFTWSEPFDGLFGRGGAIELGLGANWSLQQGANLISRRFHDAPDERHRRLVALVAELDGLDTGAYWELPAAAFPAFARHQVPDLGYQRALADPDVVAACRVTDKYDQIDLPTLNIGGWYDVFIQGTLDNFRAMSDTGRPAQLIVGPWSHRSQGGHQQGELNFGLAANERSLDLRSTLGELQLDWFDRWLKPAADQSAAQRRSAPQAPVRIFLTGVNRWRDEPAWPLARAVDTPMYLGTGGRLHVEPPAPDEEPDTFRYDPADPVRTHGGQILMATEYPPGPFDQERVERRPDVLVYTGEPLTDDLEVTGRVRMRLVAASSAPGTDWVARLCDVDPAGVSRNLADGIVRVTGEPGQPAEHEIDLWSIGHVFRRGHRLRVQVTSSNFPRWDRNPNTESVDGTDSTFADQTVHHDAARPSRIILPVVPAGEPVLDGTGSRD</sequence>
<dbReference type="AlphaFoldDB" id="A0A495JDK8"/>
<evidence type="ECO:0000313" key="3">
    <source>
        <dbReference type="EMBL" id="RKR86149.1"/>
    </source>
</evidence>
<comment type="caution">
    <text evidence="3">The sequence shown here is derived from an EMBL/GenBank/DDBJ whole genome shotgun (WGS) entry which is preliminary data.</text>
</comment>
<dbReference type="InterPro" id="IPR008979">
    <property type="entry name" value="Galactose-bd-like_sf"/>
</dbReference>
<dbReference type="EMBL" id="RBKT01000001">
    <property type="protein sequence ID" value="RKR86149.1"/>
    <property type="molecule type" value="Genomic_DNA"/>
</dbReference>
<name>A0A495JDK8_9ACTN</name>
<dbReference type="InterPro" id="IPR029058">
    <property type="entry name" value="AB_hydrolase_fold"/>
</dbReference>
<dbReference type="InterPro" id="IPR000383">
    <property type="entry name" value="Xaa-Pro-like_dom"/>
</dbReference>
<evidence type="ECO:0000259" key="2">
    <source>
        <dbReference type="SMART" id="SM00939"/>
    </source>
</evidence>
<feature type="domain" description="Xaa-Pro dipeptidyl-peptidase C-terminal" evidence="2">
    <location>
        <begin position="317"/>
        <end position="555"/>
    </location>
</feature>
<protein>
    <recommendedName>
        <fullName evidence="2">Xaa-Pro dipeptidyl-peptidase C-terminal domain-containing protein</fullName>
    </recommendedName>
</protein>
<dbReference type="Gene3D" id="1.10.3020.10">
    <property type="entry name" value="alpha-amino acid ester hydrolase ( Helical cap domain)"/>
    <property type="match status" value="1"/>
</dbReference>
<dbReference type="GO" id="GO:0008239">
    <property type="term" value="F:dipeptidyl-peptidase activity"/>
    <property type="evidence" value="ECO:0007669"/>
    <property type="project" value="InterPro"/>
</dbReference>
<dbReference type="Gene3D" id="2.60.120.260">
    <property type="entry name" value="Galactose-binding domain-like"/>
    <property type="match status" value="1"/>
</dbReference>
<dbReference type="Pfam" id="PF02129">
    <property type="entry name" value="Peptidase_S15"/>
    <property type="match status" value="1"/>
</dbReference>
<dbReference type="OrthoDB" id="5240615at2"/>
<dbReference type="InterPro" id="IPR050585">
    <property type="entry name" value="Xaa-Pro_dipeptidyl-ppase/CocE"/>
</dbReference>